<accession>A0A8B7PFY6</accession>
<evidence type="ECO:0000256" key="8">
    <source>
        <dbReference type="SAM" id="Phobius"/>
    </source>
</evidence>
<dbReference type="PIRSF" id="PIRSF005225">
    <property type="entry name" value="LAG1_LAC1"/>
    <property type="match status" value="1"/>
</dbReference>
<sequence>MEEVKSSVEELPLASMSTLAGIPGSYMVLEWGRGLDSWFWSPSFWLPEGYSWEDLKSTEHKQYPEFREILTYPVVFALFILAFRFYILNPFLFEPFARRAGLKYKRYVPPPRNDYLEKLLDGRSNLPEKELCAAAKKLGWTTREVERWVRQKKQGGKLTKLDKFQESVFITSYHIIISIYGLYIMIGKPWLKDISHTWLGYPLHEIDNWQWWYYIISVSFYFALCVSHLRCGLTSYFHHACTILLLVFSWSCNLVRVGSLVLLIHECGDIFLQSIKICQYLKKQRAADVLLPFFLIVWISTRVILFPFWVFKNMYFEAPKFIFMPAGYMFYVLLLGLLALNVLWTGMIGLVIVKSCLQGRTVEDIRSAESSNDGNDENEKVKDQ</sequence>
<name>A0A8B7PFY6_HYAAZ</name>
<evidence type="ECO:0000256" key="4">
    <source>
        <dbReference type="ARBA" id="ARBA00022692"/>
    </source>
</evidence>
<evidence type="ECO:0000313" key="11">
    <source>
        <dbReference type="RefSeq" id="XP_018024905.1"/>
    </source>
</evidence>
<evidence type="ECO:0000256" key="3">
    <source>
        <dbReference type="ARBA" id="ARBA00004991"/>
    </source>
</evidence>
<dbReference type="PROSITE" id="PS50922">
    <property type="entry name" value="TLC"/>
    <property type="match status" value="1"/>
</dbReference>
<evidence type="ECO:0000256" key="7">
    <source>
        <dbReference type="PROSITE-ProRule" id="PRU00205"/>
    </source>
</evidence>
<dbReference type="UniPathway" id="UPA00222"/>
<dbReference type="Gene3D" id="1.10.10.60">
    <property type="entry name" value="Homeodomain-like"/>
    <property type="match status" value="1"/>
</dbReference>
<evidence type="ECO:0000313" key="10">
    <source>
        <dbReference type="Proteomes" id="UP000694843"/>
    </source>
</evidence>
<dbReference type="PANTHER" id="PTHR12560">
    <property type="entry name" value="LONGEVITY ASSURANCE FACTOR 1 LAG1"/>
    <property type="match status" value="1"/>
</dbReference>
<dbReference type="SMART" id="SM00724">
    <property type="entry name" value="TLC"/>
    <property type="match status" value="1"/>
</dbReference>
<dbReference type="RefSeq" id="XP_018024905.1">
    <property type="nucleotide sequence ID" value="XM_018169416.1"/>
</dbReference>
<feature type="transmembrane region" description="Helical" evidence="8">
    <location>
        <begin position="69"/>
        <end position="87"/>
    </location>
</feature>
<protein>
    <submittedName>
        <fullName evidence="11">Ceramide synthase 6</fullName>
    </submittedName>
</protein>
<evidence type="ECO:0000256" key="6">
    <source>
        <dbReference type="ARBA" id="ARBA00023136"/>
    </source>
</evidence>
<keyword evidence="10" id="KW-1185">Reference proteome</keyword>
<dbReference type="KEGG" id="hazt:108680560"/>
<keyword evidence="5 8" id="KW-1133">Transmembrane helix</keyword>
<dbReference type="InterPro" id="IPR016439">
    <property type="entry name" value="Lag1/Lac1-like"/>
</dbReference>
<gene>
    <name evidence="11" type="primary">LOC108680560</name>
</gene>
<feature type="transmembrane region" description="Helical" evidence="8">
    <location>
        <begin position="289"/>
        <end position="310"/>
    </location>
</feature>
<dbReference type="GO" id="GO:0050291">
    <property type="term" value="F:sphingosine N-acyltransferase activity"/>
    <property type="evidence" value="ECO:0007669"/>
    <property type="project" value="InterPro"/>
</dbReference>
<comment type="pathway">
    <text evidence="3">Sphingolipid metabolism.</text>
</comment>
<evidence type="ECO:0000256" key="5">
    <source>
        <dbReference type="ARBA" id="ARBA00022989"/>
    </source>
</evidence>
<feature type="transmembrane region" description="Helical" evidence="8">
    <location>
        <begin position="330"/>
        <end position="353"/>
    </location>
</feature>
<feature type="domain" description="TLC" evidence="9">
    <location>
        <begin position="159"/>
        <end position="357"/>
    </location>
</feature>
<keyword evidence="6 7" id="KW-0472">Membrane</keyword>
<dbReference type="PANTHER" id="PTHR12560:SF0">
    <property type="entry name" value="LD18904P"/>
    <property type="match status" value="1"/>
</dbReference>
<dbReference type="GeneID" id="108680560"/>
<dbReference type="OMA" id="FCLILRM"/>
<evidence type="ECO:0000256" key="1">
    <source>
        <dbReference type="ARBA" id="ARBA00004141"/>
    </source>
</evidence>
<dbReference type="Pfam" id="PF03798">
    <property type="entry name" value="TRAM_LAG1_CLN8"/>
    <property type="match status" value="1"/>
</dbReference>
<dbReference type="GO" id="GO:0046513">
    <property type="term" value="P:ceramide biosynthetic process"/>
    <property type="evidence" value="ECO:0007669"/>
    <property type="project" value="InterPro"/>
</dbReference>
<organism evidence="10 11">
    <name type="scientific">Hyalella azteca</name>
    <name type="common">Amphipod</name>
    <dbReference type="NCBI Taxonomy" id="294128"/>
    <lineage>
        <taxon>Eukaryota</taxon>
        <taxon>Metazoa</taxon>
        <taxon>Ecdysozoa</taxon>
        <taxon>Arthropoda</taxon>
        <taxon>Crustacea</taxon>
        <taxon>Multicrustacea</taxon>
        <taxon>Malacostraca</taxon>
        <taxon>Eumalacostraca</taxon>
        <taxon>Peracarida</taxon>
        <taxon>Amphipoda</taxon>
        <taxon>Senticaudata</taxon>
        <taxon>Talitrida</taxon>
        <taxon>Talitroidea</taxon>
        <taxon>Hyalellidae</taxon>
        <taxon>Hyalella</taxon>
    </lineage>
</organism>
<feature type="transmembrane region" description="Helical" evidence="8">
    <location>
        <begin position="168"/>
        <end position="191"/>
    </location>
</feature>
<dbReference type="InterPro" id="IPR006634">
    <property type="entry name" value="TLC-dom"/>
</dbReference>
<reference evidence="11" key="1">
    <citation type="submission" date="2025-08" db="UniProtKB">
        <authorList>
            <consortium name="RefSeq"/>
        </authorList>
    </citation>
    <scope>IDENTIFICATION</scope>
    <source>
        <tissue evidence="11">Whole organism</tissue>
    </source>
</reference>
<comment type="pathway">
    <text evidence="2">Lipid metabolism; sphingolipid metabolism.</text>
</comment>
<dbReference type="GO" id="GO:0016020">
    <property type="term" value="C:membrane"/>
    <property type="evidence" value="ECO:0007669"/>
    <property type="project" value="UniProtKB-SubCell"/>
</dbReference>
<evidence type="ECO:0000259" key="9">
    <source>
        <dbReference type="PROSITE" id="PS50922"/>
    </source>
</evidence>
<keyword evidence="4 7" id="KW-0812">Transmembrane</keyword>
<dbReference type="AlphaFoldDB" id="A0A8B7PFY6"/>
<feature type="transmembrane region" description="Helical" evidence="8">
    <location>
        <begin position="211"/>
        <end position="230"/>
    </location>
</feature>
<dbReference type="Proteomes" id="UP000694843">
    <property type="component" value="Unplaced"/>
</dbReference>
<comment type="subcellular location">
    <subcellularLocation>
        <location evidence="1">Membrane</location>
        <topology evidence="1">Multi-pass membrane protein</topology>
    </subcellularLocation>
</comment>
<evidence type="ECO:0000256" key="2">
    <source>
        <dbReference type="ARBA" id="ARBA00004760"/>
    </source>
</evidence>
<dbReference type="OrthoDB" id="537032at2759"/>
<proteinExistence type="predicted"/>